<sequence length="43" mass="4875">MEEVEQVIEAVSPIVAKLRKLSPYWDENGPIENPEESFAPVYA</sequence>
<accession>A0A1Y0IAP3</accession>
<name>A0A1Y0IAP3_9GAMM</name>
<dbReference type="EMBL" id="CP021425">
    <property type="protein sequence ID" value="ARU56494.1"/>
    <property type="molecule type" value="Genomic_DNA"/>
</dbReference>
<dbReference type="KEGG" id="ome:OLMES_2433"/>
<dbReference type="Proteomes" id="UP000196027">
    <property type="component" value="Chromosome"/>
</dbReference>
<evidence type="ECO:0000313" key="2">
    <source>
        <dbReference type="Proteomes" id="UP000196027"/>
    </source>
</evidence>
<dbReference type="RefSeq" id="WP_269767750.1">
    <property type="nucleotide sequence ID" value="NZ_CP021425.1"/>
</dbReference>
<evidence type="ECO:0000313" key="1">
    <source>
        <dbReference type="EMBL" id="ARU56494.1"/>
    </source>
</evidence>
<protein>
    <submittedName>
        <fullName evidence="1">Uncharacterized protein</fullName>
    </submittedName>
</protein>
<gene>
    <name evidence="1" type="ORF">OLMES_2433</name>
</gene>
<organism evidence="1 2">
    <name type="scientific">Oleiphilus messinensis</name>
    <dbReference type="NCBI Taxonomy" id="141451"/>
    <lineage>
        <taxon>Bacteria</taxon>
        <taxon>Pseudomonadati</taxon>
        <taxon>Pseudomonadota</taxon>
        <taxon>Gammaproteobacteria</taxon>
        <taxon>Oceanospirillales</taxon>
        <taxon>Oleiphilaceae</taxon>
        <taxon>Oleiphilus</taxon>
    </lineage>
</organism>
<proteinExistence type="predicted"/>
<reference evidence="1 2" key="1">
    <citation type="submission" date="2017-05" db="EMBL/GenBank/DDBJ databases">
        <title>Genomic insights into alkan degradation activity of Oleiphilus messinensis.</title>
        <authorList>
            <person name="Kozyavkin S.A."/>
            <person name="Slesarev A.I."/>
            <person name="Golyshin P.N."/>
            <person name="Korzhenkov A."/>
            <person name="Golyshina O.N."/>
            <person name="Toshchakov S.V."/>
        </authorList>
    </citation>
    <scope>NUCLEOTIDE SEQUENCE [LARGE SCALE GENOMIC DNA]</scope>
    <source>
        <strain evidence="1 2">ME102</strain>
    </source>
</reference>
<dbReference type="AlphaFoldDB" id="A0A1Y0IAP3"/>
<keyword evidence="2" id="KW-1185">Reference proteome</keyword>